<protein>
    <submittedName>
        <fullName evidence="2">Electron transfer flavoprotein alpha/beta-subunit</fullName>
    </submittedName>
</protein>
<dbReference type="RefSeq" id="WP_013389311.1">
    <property type="nucleotide sequence ID" value="NC_014634.1"/>
</dbReference>
<proteinExistence type="predicted"/>
<geneLocation type="plasmid" evidence="2 3">
    <name>pILYOP02</name>
</geneLocation>
<dbReference type="HOGENOM" id="CLU_060196_2_1_0"/>
<dbReference type="KEGG" id="ipo:Ilyop_2922"/>
<dbReference type="eggNOG" id="COG2086">
    <property type="taxonomic scope" value="Bacteria"/>
</dbReference>
<evidence type="ECO:0000259" key="1">
    <source>
        <dbReference type="SMART" id="SM00893"/>
    </source>
</evidence>
<dbReference type="PANTHER" id="PTHR21294:SF17">
    <property type="entry name" value="PROTEIN FIXA"/>
    <property type="match status" value="1"/>
</dbReference>
<dbReference type="InterPro" id="IPR014729">
    <property type="entry name" value="Rossmann-like_a/b/a_fold"/>
</dbReference>
<dbReference type="SUPFAM" id="SSF52402">
    <property type="entry name" value="Adenine nucleotide alpha hydrolases-like"/>
    <property type="match status" value="1"/>
</dbReference>
<dbReference type="AlphaFoldDB" id="E3HE48"/>
<evidence type="ECO:0000313" key="3">
    <source>
        <dbReference type="Proteomes" id="UP000006875"/>
    </source>
</evidence>
<dbReference type="Proteomes" id="UP000006875">
    <property type="component" value="Plasmid pILYOP02"/>
</dbReference>
<dbReference type="EMBL" id="CP002283">
    <property type="protein sequence ID" value="ADO84660.1"/>
    <property type="molecule type" value="Genomic_DNA"/>
</dbReference>
<dbReference type="SMART" id="SM00893">
    <property type="entry name" value="ETF"/>
    <property type="match status" value="1"/>
</dbReference>
<dbReference type="InterPro" id="IPR014730">
    <property type="entry name" value="ETF_a/b_N"/>
</dbReference>
<dbReference type="GO" id="GO:0009055">
    <property type="term" value="F:electron transfer activity"/>
    <property type="evidence" value="ECO:0007669"/>
    <property type="project" value="InterPro"/>
</dbReference>
<keyword evidence="2" id="KW-0614">Plasmid</keyword>
<feature type="domain" description="Electron transfer flavoprotein alpha/beta-subunit N-terminal" evidence="1">
    <location>
        <begin position="22"/>
        <end position="208"/>
    </location>
</feature>
<dbReference type="InterPro" id="IPR012255">
    <property type="entry name" value="ETF_b"/>
</dbReference>
<dbReference type="PIRSF" id="PIRSF000090">
    <property type="entry name" value="Beta-ETF"/>
    <property type="match status" value="1"/>
</dbReference>
<dbReference type="Gene3D" id="3.40.50.620">
    <property type="entry name" value="HUPs"/>
    <property type="match status" value="1"/>
</dbReference>
<gene>
    <name evidence="2" type="ordered locus">Ilyop_2922</name>
</gene>
<organism evidence="2 3">
    <name type="scientific">Ilyobacter polytropus (strain ATCC 51220 / DSM 2926 / LMG 16218 / CuHBu1)</name>
    <dbReference type="NCBI Taxonomy" id="572544"/>
    <lineage>
        <taxon>Bacteria</taxon>
        <taxon>Fusobacteriati</taxon>
        <taxon>Fusobacteriota</taxon>
        <taxon>Fusobacteriia</taxon>
        <taxon>Fusobacteriales</taxon>
        <taxon>Fusobacteriaceae</taxon>
        <taxon>Ilyobacter</taxon>
    </lineage>
</organism>
<dbReference type="PANTHER" id="PTHR21294">
    <property type="entry name" value="ELECTRON TRANSFER FLAVOPROTEIN BETA-SUBUNIT"/>
    <property type="match status" value="1"/>
</dbReference>
<sequence>MNIICLIKFVPNIDKFKYDYETNTLIRDGMNMILNPHDACAVECALQLKEKYNDVSITTVTMGSMSILENLKDVVRRGIDKGILISDKKYAGSDTYATSNILSGYLKNCEYDLILSGSRAQDGDTGHIGPQVAHLLDINQFSDVSQIDFVRDNTLDFKIELEDEILNLNTKIPTLLSLKSNKKYKLRYPKYADLKKDVVDRIEIVNNEYLSIADEIIGLKGSPTKVIKAKPKQTVNKTKKIVRCDSEGIDYVYNYLLERGFIKNE</sequence>
<reference evidence="2 3" key="1">
    <citation type="journal article" date="2010" name="Stand. Genomic Sci.">
        <title>Complete genome sequence of Ilyobacter polytropus type strain (CuHbu1).</title>
        <authorList>
            <person name="Sikorski J."/>
            <person name="Chertkov O."/>
            <person name="Lapidus A."/>
            <person name="Nolan M."/>
            <person name="Lucas S."/>
            <person name="Del Rio T.G."/>
            <person name="Tice H."/>
            <person name="Cheng J.F."/>
            <person name="Tapia R."/>
            <person name="Han C."/>
            <person name="Goodwin L."/>
            <person name="Pitluck S."/>
            <person name="Liolios K."/>
            <person name="Ivanova N."/>
            <person name="Mavromatis K."/>
            <person name="Mikhailova N."/>
            <person name="Pati A."/>
            <person name="Chen A."/>
            <person name="Palaniappan K."/>
            <person name="Land M."/>
            <person name="Hauser L."/>
            <person name="Chang Y.J."/>
            <person name="Jeffries C.D."/>
            <person name="Brambilla E."/>
            <person name="Yasawong M."/>
            <person name="Rohde M."/>
            <person name="Pukall R."/>
            <person name="Spring S."/>
            <person name="Goker M."/>
            <person name="Woyke T."/>
            <person name="Bristow J."/>
            <person name="Eisen J.A."/>
            <person name="Markowitz V."/>
            <person name="Hugenholtz P."/>
            <person name="Kyrpides N.C."/>
            <person name="Klenk H.P."/>
        </authorList>
    </citation>
    <scope>NUCLEOTIDE SEQUENCE [LARGE SCALE GENOMIC DNA]</scope>
    <source>
        <strain evidence="3">ATCC 51220 / DSM 2926 / LMG 16218 / CuHBu1</strain>
        <plasmid evidence="3">pILYOP02</plasmid>
    </source>
</reference>
<name>E3HE48_ILYPC</name>
<accession>E3HE48</accession>
<keyword evidence="3" id="KW-1185">Reference proteome</keyword>
<evidence type="ECO:0000313" key="2">
    <source>
        <dbReference type="EMBL" id="ADO84660.1"/>
    </source>
</evidence>
<dbReference type="Pfam" id="PF01012">
    <property type="entry name" value="ETF"/>
    <property type="match status" value="1"/>
</dbReference>